<evidence type="ECO:0000256" key="1">
    <source>
        <dbReference type="ARBA" id="ARBA00001971"/>
    </source>
</evidence>
<feature type="chain" id="PRO_5016261221" evidence="15">
    <location>
        <begin position="17"/>
        <end position="656"/>
    </location>
</feature>
<feature type="signal peptide" evidence="15">
    <location>
        <begin position="1"/>
        <end position="16"/>
    </location>
</feature>
<evidence type="ECO:0000256" key="15">
    <source>
        <dbReference type="SAM" id="SignalP"/>
    </source>
</evidence>
<gene>
    <name evidence="16" type="primary">CSON009731</name>
</gene>
<keyword evidence="9" id="KW-0492">Microsome</keyword>
<accession>A0A336LKH4</accession>
<keyword evidence="15" id="KW-0732">Signal</keyword>
<organism evidence="16">
    <name type="scientific">Culicoides sonorensis</name>
    <name type="common">Biting midge</name>
    <dbReference type="NCBI Taxonomy" id="179676"/>
    <lineage>
        <taxon>Eukaryota</taxon>
        <taxon>Metazoa</taxon>
        <taxon>Ecdysozoa</taxon>
        <taxon>Arthropoda</taxon>
        <taxon>Hexapoda</taxon>
        <taxon>Insecta</taxon>
        <taxon>Pterygota</taxon>
        <taxon>Neoptera</taxon>
        <taxon>Endopterygota</taxon>
        <taxon>Diptera</taxon>
        <taxon>Nematocera</taxon>
        <taxon>Chironomoidea</taxon>
        <taxon>Ceratopogonidae</taxon>
        <taxon>Ceratopogoninae</taxon>
        <taxon>Culicoides</taxon>
        <taxon>Monoculicoides</taxon>
    </lineage>
</organism>
<keyword evidence="14" id="KW-0812">Transmembrane</keyword>
<dbReference type="Pfam" id="PF00067">
    <property type="entry name" value="p450"/>
    <property type="match status" value="2"/>
</dbReference>
<evidence type="ECO:0000256" key="4">
    <source>
        <dbReference type="ARBA" id="ARBA00004406"/>
    </source>
</evidence>
<evidence type="ECO:0000256" key="6">
    <source>
        <dbReference type="ARBA" id="ARBA00022617"/>
    </source>
</evidence>
<keyword evidence="10" id="KW-0560">Oxidoreductase</keyword>
<keyword evidence="6" id="KW-0349">Heme</keyword>
<dbReference type="GO" id="GO:0004497">
    <property type="term" value="F:monooxygenase activity"/>
    <property type="evidence" value="ECO:0007669"/>
    <property type="project" value="UniProtKB-KW"/>
</dbReference>
<evidence type="ECO:0000256" key="8">
    <source>
        <dbReference type="ARBA" id="ARBA00022824"/>
    </source>
</evidence>
<evidence type="ECO:0000256" key="7">
    <source>
        <dbReference type="ARBA" id="ARBA00022723"/>
    </source>
</evidence>
<evidence type="ECO:0000256" key="2">
    <source>
        <dbReference type="ARBA" id="ARBA00003690"/>
    </source>
</evidence>
<dbReference type="InterPro" id="IPR001128">
    <property type="entry name" value="Cyt_P450"/>
</dbReference>
<dbReference type="GO" id="GO:0016705">
    <property type="term" value="F:oxidoreductase activity, acting on paired donors, with incorporation or reduction of molecular oxygen"/>
    <property type="evidence" value="ECO:0007669"/>
    <property type="project" value="InterPro"/>
</dbReference>
<evidence type="ECO:0000256" key="3">
    <source>
        <dbReference type="ARBA" id="ARBA00004174"/>
    </source>
</evidence>
<keyword evidence="13 14" id="KW-0472">Membrane</keyword>
<dbReference type="GO" id="GO:0020037">
    <property type="term" value="F:heme binding"/>
    <property type="evidence" value="ECO:0007669"/>
    <property type="project" value="InterPro"/>
</dbReference>
<dbReference type="VEuPathDB" id="VectorBase:CSON009731"/>
<reference evidence="16" key="1">
    <citation type="submission" date="2018-07" db="EMBL/GenBank/DDBJ databases">
        <authorList>
            <person name="Quirk P.G."/>
            <person name="Krulwich T.A."/>
        </authorList>
    </citation>
    <scope>NUCLEOTIDE SEQUENCE</scope>
</reference>
<keyword evidence="14" id="KW-1133">Transmembrane helix</keyword>
<dbReference type="InterPro" id="IPR036396">
    <property type="entry name" value="Cyt_P450_sf"/>
</dbReference>
<evidence type="ECO:0000256" key="13">
    <source>
        <dbReference type="ARBA" id="ARBA00023136"/>
    </source>
</evidence>
<keyword evidence="12" id="KW-0503">Monooxygenase</keyword>
<dbReference type="InterPro" id="IPR002401">
    <property type="entry name" value="Cyt_P450_E_grp-I"/>
</dbReference>
<dbReference type="InterPro" id="IPR050196">
    <property type="entry name" value="Cytochrome_P450_Monoox"/>
</dbReference>
<comment type="subcellular location">
    <subcellularLocation>
        <location evidence="4">Endoplasmic reticulum membrane</location>
        <topology evidence="4">Peripheral membrane protein</topology>
    </subcellularLocation>
    <subcellularLocation>
        <location evidence="3">Microsome membrane</location>
        <topology evidence="3">Peripheral membrane protein</topology>
    </subcellularLocation>
</comment>
<comment type="function">
    <text evidence="2">May be involved in the metabolism of insect hormones and in the breakdown of synthetic insecticides.</text>
</comment>
<evidence type="ECO:0000256" key="10">
    <source>
        <dbReference type="ARBA" id="ARBA00023002"/>
    </source>
</evidence>
<dbReference type="PRINTS" id="PR00463">
    <property type="entry name" value="EP450I"/>
</dbReference>
<dbReference type="PANTHER" id="PTHR24291">
    <property type="entry name" value="CYTOCHROME P450 FAMILY 4"/>
    <property type="match status" value="1"/>
</dbReference>
<dbReference type="Gene3D" id="1.10.630.10">
    <property type="entry name" value="Cytochrome P450"/>
    <property type="match status" value="2"/>
</dbReference>
<dbReference type="PANTHER" id="PTHR24291:SF189">
    <property type="entry name" value="CYTOCHROME P450 4C3-RELATED"/>
    <property type="match status" value="1"/>
</dbReference>
<comment type="cofactor">
    <cofactor evidence="1">
        <name>heme</name>
        <dbReference type="ChEBI" id="CHEBI:30413"/>
    </cofactor>
</comment>
<dbReference type="EMBL" id="UFQT01000038">
    <property type="protein sequence ID" value="SSX18460.1"/>
    <property type="molecule type" value="Genomic_DNA"/>
</dbReference>
<protein>
    <submittedName>
        <fullName evidence="16">CSON009731 protein</fullName>
    </submittedName>
</protein>
<name>A0A336LKH4_CULSO</name>
<evidence type="ECO:0000256" key="11">
    <source>
        <dbReference type="ARBA" id="ARBA00023004"/>
    </source>
</evidence>
<evidence type="ECO:0000256" key="5">
    <source>
        <dbReference type="ARBA" id="ARBA00010617"/>
    </source>
</evidence>
<comment type="similarity">
    <text evidence="5">Belongs to the cytochrome P450 family.</text>
</comment>
<dbReference type="AlphaFoldDB" id="A0A336LKH4"/>
<evidence type="ECO:0000256" key="9">
    <source>
        <dbReference type="ARBA" id="ARBA00022848"/>
    </source>
</evidence>
<keyword evidence="8" id="KW-0256">Endoplasmic reticulum</keyword>
<evidence type="ECO:0000256" key="12">
    <source>
        <dbReference type="ARBA" id="ARBA00023033"/>
    </source>
</evidence>
<feature type="transmembrane region" description="Helical" evidence="14">
    <location>
        <begin position="290"/>
        <end position="313"/>
    </location>
</feature>
<proteinExistence type="inferred from homology"/>
<keyword evidence="11" id="KW-0408">Iron</keyword>
<dbReference type="GO" id="GO:0005789">
    <property type="term" value="C:endoplasmic reticulum membrane"/>
    <property type="evidence" value="ECO:0007669"/>
    <property type="project" value="UniProtKB-SubCell"/>
</dbReference>
<keyword evidence="7" id="KW-0479">Metal-binding</keyword>
<evidence type="ECO:0000313" key="16">
    <source>
        <dbReference type="EMBL" id="SSX18460.1"/>
    </source>
</evidence>
<evidence type="ECO:0000256" key="14">
    <source>
        <dbReference type="SAM" id="Phobius"/>
    </source>
</evidence>
<dbReference type="SUPFAM" id="SSF48264">
    <property type="entry name" value="Cytochrome P450"/>
    <property type="match status" value="2"/>
</dbReference>
<dbReference type="GO" id="GO:0005506">
    <property type="term" value="F:iron ion binding"/>
    <property type="evidence" value="ECO:0007669"/>
    <property type="project" value="InterPro"/>
</dbReference>
<sequence length="656" mass="76810">MIFLILIFGLSFLCLLDIELKRLNFNKKFKHIRSPKEYPIIGNSFSIKLKQSQDFIGVSKEIGAHLLNKFTIFGNPVFVVNDPNVVQKILLSPIFHKRSTTLRFFEMESALFSSIYENWKPIRKPMNVAFTRKRIFRMLPKINKQIDLLCDKLGKFEGQGQFNVFKPIAFTQIDLIFDAILDVEFRSDETLLRALQVATDTIGKRFLNPIFYPDFIYRLTYLYKNLRRTHIIAYGIFQKYIKPEFDMKREDITNGNSKSVDRNVIDELCEIVKYDRLLNYEEIEENIKTIIGAFFILLMWLILVIIYITIYLLHIEIKRLSFHLRCSQIEEFDTVSDLLCPAPISKFTAFGVRYFAISDPEVAQKIFLSPMFHKRSSSTRFFEMESALFSSNYENWKLIRKPLNPTFGRKSIMTMESKMNKHIDRLLEKLSVKVGKGPFDVFTPIAQFDVEEVFDIILDAQFTCTEEFATILNEATNTIGKRFFNPLLYPDFIFNFTSISRNSKLAHEFTKKLVYQLFGNNFDEFVKNKPINCDINNNELKDRRYFIDELCKIKAVQGQKFSDPDIVENIKTILIAGYETQSHTISFTCLLLAMHPEIADKVYEDISEHYERGSFINHEIVKKMSYLDMVIKEVLRLFPVAPITQREAMASTHIDK</sequence>